<dbReference type="EMBL" id="BQNB010016877">
    <property type="protein sequence ID" value="GJT56810.1"/>
    <property type="molecule type" value="Genomic_DNA"/>
</dbReference>
<reference evidence="1" key="1">
    <citation type="journal article" date="2022" name="Int. J. Mol. Sci.">
        <title>Draft Genome of Tanacetum Coccineum: Genomic Comparison of Closely Related Tanacetum-Family Plants.</title>
        <authorList>
            <person name="Yamashiro T."/>
            <person name="Shiraishi A."/>
            <person name="Nakayama K."/>
            <person name="Satake H."/>
        </authorList>
    </citation>
    <scope>NUCLEOTIDE SEQUENCE</scope>
</reference>
<dbReference type="PANTHER" id="PTHR35046:SF26">
    <property type="entry name" value="RNA-DIRECTED DNA POLYMERASE"/>
    <property type="match status" value="1"/>
</dbReference>
<dbReference type="Gene3D" id="3.30.420.10">
    <property type="entry name" value="Ribonuclease H-like superfamily/Ribonuclease H"/>
    <property type="match status" value="1"/>
</dbReference>
<keyword evidence="1" id="KW-0548">Nucleotidyltransferase</keyword>
<keyword evidence="1" id="KW-0808">Transferase</keyword>
<evidence type="ECO:0000313" key="2">
    <source>
        <dbReference type="Proteomes" id="UP001151760"/>
    </source>
</evidence>
<dbReference type="InterPro" id="IPR012337">
    <property type="entry name" value="RNaseH-like_sf"/>
</dbReference>
<accession>A0ABQ5F0P7</accession>
<dbReference type="PANTHER" id="PTHR35046">
    <property type="entry name" value="ZINC KNUCKLE (CCHC-TYPE) FAMILY PROTEIN"/>
    <property type="match status" value="1"/>
</dbReference>
<gene>
    <name evidence="1" type="ORF">Tco_0991864</name>
</gene>
<keyword evidence="2" id="KW-1185">Reference proteome</keyword>
<reference evidence="1" key="2">
    <citation type="submission" date="2022-01" db="EMBL/GenBank/DDBJ databases">
        <authorList>
            <person name="Yamashiro T."/>
            <person name="Shiraishi A."/>
            <person name="Satake H."/>
            <person name="Nakayama K."/>
        </authorList>
    </citation>
    <scope>NUCLEOTIDE SEQUENCE</scope>
</reference>
<keyword evidence="1" id="KW-0695">RNA-directed DNA polymerase</keyword>
<protein>
    <submittedName>
        <fullName evidence="1">Reverse transcriptase domain-containing protein</fullName>
    </submittedName>
</protein>
<dbReference type="GO" id="GO:0003964">
    <property type="term" value="F:RNA-directed DNA polymerase activity"/>
    <property type="evidence" value="ECO:0007669"/>
    <property type="project" value="UniProtKB-KW"/>
</dbReference>
<sequence length="150" mass="17652">MAIREDDNMEKLSRLYIDEIVVRHGVPVSIISDRDRRFTSRFWQTLQKALGTRLDNEQGCKITRRLLGTDWVPLFKHLDGIRGNTRGFDSYEEETDKDVRLTPRIRKNCAPTEPGDASRFIKRRQSTTFIMVTASEIWRRRQDVAALKWI</sequence>
<evidence type="ECO:0000313" key="1">
    <source>
        <dbReference type="EMBL" id="GJT56810.1"/>
    </source>
</evidence>
<proteinExistence type="predicted"/>
<dbReference type="SUPFAM" id="SSF53098">
    <property type="entry name" value="Ribonuclease H-like"/>
    <property type="match status" value="1"/>
</dbReference>
<dbReference type="InterPro" id="IPR036397">
    <property type="entry name" value="RNaseH_sf"/>
</dbReference>
<organism evidence="1 2">
    <name type="scientific">Tanacetum coccineum</name>
    <dbReference type="NCBI Taxonomy" id="301880"/>
    <lineage>
        <taxon>Eukaryota</taxon>
        <taxon>Viridiplantae</taxon>
        <taxon>Streptophyta</taxon>
        <taxon>Embryophyta</taxon>
        <taxon>Tracheophyta</taxon>
        <taxon>Spermatophyta</taxon>
        <taxon>Magnoliopsida</taxon>
        <taxon>eudicotyledons</taxon>
        <taxon>Gunneridae</taxon>
        <taxon>Pentapetalae</taxon>
        <taxon>asterids</taxon>
        <taxon>campanulids</taxon>
        <taxon>Asterales</taxon>
        <taxon>Asteraceae</taxon>
        <taxon>Asteroideae</taxon>
        <taxon>Anthemideae</taxon>
        <taxon>Anthemidinae</taxon>
        <taxon>Tanacetum</taxon>
    </lineage>
</organism>
<name>A0ABQ5F0P7_9ASTR</name>
<dbReference type="Proteomes" id="UP001151760">
    <property type="component" value="Unassembled WGS sequence"/>
</dbReference>
<comment type="caution">
    <text evidence="1">The sequence shown here is derived from an EMBL/GenBank/DDBJ whole genome shotgun (WGS) entry which is preliminary data.</text>
</comment>